<dbReference type="SUPFAM" id="SSF49447">
    <property type="entry name" value="Second domain of Mu2 adaptin subunit (ap50) of ap2 adaptor"/>
    <property type="match status" value="1"/>
</dbReference>
<evidence type="ECO:0000256" key="5">
    <source>
        <dbReference type="ARBA" id="ARBA00022448"/>
    </source>
</evidence>
<gene>
    <name evidence="20" type="ORF">EIP91_003213</name>
</gene>
<dbReference type="Gene3D" id="3.10.120.10">
    <property type="entry name" value="Cytochrome b5-like heme/steroid binding domain"/>
    <property type="match status" value="1"/>
</dbReference>
<evidence type="ECO:0000256" key="14">
    <source>
        <dbReference type="ARBA" id="ARBA00023004"/>
    </source>
</evidence>
<dbReference type="InterPro" id="IPR036168">
    <property type="entry name" value="AP2_Mu_C_sf"/>
</dbReference>
<dbReference type="Gene3D" id="3.30.450.60">
    <property type="match status" value="1"/>
</dbReference>
<dbReference type="GO" id="GO:0020037">
    <property type="term" value="F:heme binding"/>
    <property type="evidence" value="ECO:0007669"/>
    <property type="project" value="InterPro"/>
</dbReference>
<evidence type="ECO:0000256" key="7">
    <source>
        <dbReference type="ARBA" id="ARBA00022617"/>
    </source>
</evidence>
<feature type="domain" description="MHD" evidence="19">
    <location>
        <begin position="188"/>
        <end position="427"/>
    </location>
</feature>
<sequence length="768" mass="86218">MGIDGLIILDVVGHPIIQSGFRSCTPAYPLLHIEAVNTALEKAAREGQIDPVLSVPSLDYDASSVCCHVKHGELRFLCPVTGDLDPLYVFAFLKTFIDILTEYLGHISAETLKENFDVVYQLLEETLDAGGHPSTTYSNALRDIVIPPTLLHKMLSVAGVAALTNPAMHTQPFASPIPWRKTGVRYNNNEMFFDIAETLKATVNKNGIPAVSAVWGKIEANSKLSGTPDLLLNFSNAQTLTDCSFHPCVRIQRWIRDKQLSFVPPDGRFTLMEYKYTPSTTSQIAIPFQIKPNVKLESSSATIDLTFTSRLTTRSLDNVEVRLYLGAGASAANMITTNNSSWSYDAKTQTLSWQIKSAPASSTFTLRGTVQSLKHLRPSRAFRVKFDIGQHSFSALKVEQLKMTGELYKPYKGYFLASAGVGAVQGSIQWWSRHHRAHHRYTDTDLDPYGAHHGFWWSHLGWMLVKPRVKTGPVDISDLKNNPVVQWQHRWFFPLTLGFGLVLPTLIAGFCWEDWRGGVFLAGFLRLTCVHHSVFCVNSLAHWLGETTYDDKLSPRDHLLTAFITLGEGYHNFHHQFPVDYRNAVKWYQWDPTKWFIVACSAIGLASHLRKFPDVEIKRSLLTMQLKKLNEDHEGMDWPVQSDDLPVVEWERYQDEARQSQLILISGFIHDVGHFMDDHPGGRRVLEHHIGKDATSAFFGGIYDHSNAAHNLLATMRVGALHGGLELVHDTAVPPCLQLQIVKWPLAVTKRRRREGLPDTPIGSDPTA</sequence>
<dbReference type="STRING" id="92696.A0A4R0RT98"/>
<evidence type="ECO:0000256" key="1">
    <source>
        <dbReference type="ARBA" id="ARBA00004141"/>
    </source>
</evidence>
<comment type="similarity">
    <text evidence="3">Belongs to the fatty acid desaturase type 1 family.</text>
</comment>
<evidence type="ECO:0000256" key="11">
    <source>
        <dbReference type="ARBA" id="ARBA00022982"/>
    </source>
</evidence>
<keyword evidence="15" id="KW-0443">Lipid metabolism</keyword>
<evidence type="ECO:0000313" key="20">
    <source>
        <dbReference type="EMBL" id="TCD70452.1"/>
    </source>
</evidence>
<evidence type="ECO:0000256" key="15">
    <source>
        <dbReference type="ARBA" id="ARBA00023098"/>
    </source>
</evidence>
<evidence type="ECO:0000256" key="10">
    <source>
        <dbReference type="ARBA" id="ARBA00022832"/>
    </source>
</evidence>
<evidence type="ECO:0000256" key="17">
    <source>
        <dbReference type="ARBA" id="ARBA00023160"/>
    </source>
</evidence>
<evidence type="ECO:0000256" key="9">
    <source>
        <dbReference type="ARBA" id="ARBA00022723"/>
    </source>
</evidence>
<evidence type="ECO:0000259" key="18">
    <source>
        <dbReference type="PROSITE" id="PS50255"/>
    </source>
</evidence>
<keyword evidence="21" id="KW-1185">Reference proteome</keyword>
<feature type="domain" description="Cytochrome b5 heme-binding" evidence="18">
    <location>
        <begin position="649"/>
        <end position="722"/>
    </location>
</feature>
<evidence type="ECO:0000259" key="19">
    <source>
        <dbReference type="PROSITE" id="PS51072"/>
    </source>
</evidence>
<keyword evidence="6" id="KW-0444">Lipid biosynthesis</keyword>
<dbReference type="PRINTS" id="PR00075">
    <property type="entry name" value="FACDDSATRASE"/>
</dbReference>
<dbReference type="InterPro" id="IPR036400">
    <property type="entry name" value="Cyt_B5-like_heme/steroid_sf"/>
</dbReference>
<dbReference type="InterPro" id="IPR001522">
    <property type="entry name" value="FADS-1_CS"/>
</dbReference>
<keyword evidence="12" id="KW-1133">Transmembrane helix</keyword>
<accession>A0A4R0RT98</accession>
<evidence type="ECO:0000256" key="12">
    <source>
        <dbReference type="ARBA" id="ARBA00022989"/>
    </source>
</evidence>
<dbReference type="PANTHER" id="PTHR11351">
    <property type="entry name" value="ACYL-COA DESATURASE"/>
    <property type="match status" value="1"/>
</dbReference>
<dbReference type="Proteomes" id="UP000292702">
    <property type="component" value="Unassembled WGS sequence"/>
</dbReference>
<dbReference type="CDD" id="cd14837">
    <property type="entry name" value="AP3_Mu_N"/>
    <property type="match status" value="1"/>
</dbReference>
<organism evidence="20 21">
    <name type="scientific">Steccherinum ochraceum</name>
    <dbReference type="NCBI Taxonomy" id="92696"/>
    <lineage>
        <taxon>Eukaryota</taxon>
        <taxon>Fungi</taxon>
        <taxon>Dikarya</taxon>
        <taxon>Basidiomycota</taxon>
        <taxon>Agaricomycotina</taxon>
        <taxon>Agaricomycetes</taxon>
        <taxon>Polyporales</taxon>
        <taxon>Steccherinaceae</taxon>
        <taxon>Steccherinum</taxon>
    </lineage>
</organism>
<evidence type="ECO:0000256" key="16">
    <source>
        <dbReference type="ARBA" id="ARBA00023136"/>
    </source>
</evidence>
<dbReference type="PROSITE" id="PS00191">
    <property type="entry name" value="CYTOCHROME_B5_1"/>
    <property type="match status" value="1"/>
</dbReference>
<dbReference type="PANTHER" id="PTHR11351:SF31">
    <property type="entry name" value="DESATURASE 1, ISOFORM A-RELATED"/>
    <property type="match status" value="1"/>
</dbReference>
<dbReference type="SUPFAM" id="SSF64356">
    <property type="entry name" value="SNARE-like"/>
    <property type="match status" value="1"/>
</dbReference>
<proteinExistence type="inferred from homology"/>
<reference evidence="20 21" key="1">
    <citation type="submission" date="2018-11" db="EMBL/GenBank/DDBJ databases">
        <title>Genome assembly of Steccherinum ochraceum LE-BIN_3174, the white-rot fungus of the Steccherinaceae family (The Residual Polyporoid clade, Polyporales, Basidiomycota).</title>
        <authorList>
            <person name="Fedorova T.V."/>
            <person name="Glazunova O.A."/>
            <person name="Landesman E.O."/>
            <person name="Moiseenko K.V."/>
            <person name="Psurtseva N.V."/>
            <person name="Savinova O.S."/>
            <person name="Shakhova N.V."/>
            <person name="Tyazhelova T.V."/>
            <person name="Vasina D.V."/>
        </authorList>
    </citation>
    <scope>NUCLEOTIDE SEQUENCE [LARGE SCALE GENOMIC DNA]</scope>
    <source>
        <strain evidence="20 21">LE-BIN_3174</strain>
    </source>
</reference>
<keyword evidence="13" id="KW-0560">Oxidoreductase</keyword>
<dbReference type="PROSITE" id="PS00476">
    <property type="entry name" value="FATTY_ACID_DESATUR_1"/>
    <property type="match status" value="1"/>
</dbReference>
<dbReference type="SUPFAM" id="SSF55856">
    <property type="entry name" value="Cytochrome b5-like heme/steroid binding domain"/>
    <property type="match status" value="1"/>
</dbReference>
<dbReference type="AlphaFoldDB" id="A0A4R0RT98"/>
<dbReference type="PROSITE" id="PS50255">
    <property type="entry name" value="CYTOCHROME_B5_2"/>
    <property type="match status" value="1"/>
</dbReference>
<comment type="subcellular location">
    <subcellularLocation>
        <location evidence="2">Endomembrane system</location>
    </subcellularLocation>
    <subcellularLocation>
        <location evidence="1">Membrane</location>
        <topology evidence="1">Multi-pass membrane protein</topology>
    </subcellularLocation>
</comment>
<dbReference type="EC" id="1.14.19.1" evidence="4"/>
<evidence type="ECO:0000256" key="3">
    <source>
        <dbReference type="ARBA" id="ARBA00009295"/>
    </source>
</evidence>
<dbReference type="InterPro" id="IPR018506">
    <property type="entry name" value="Cyt_B5_heme-BS"/>
</dbReference>
<comment type="caution">
    <text evidence="20">The sequence shown here is derived from an EMBL/GenBank/DDBJ whole genome shotgun (WGS) entry which is preliminary data.</text>
</comment>
<dbReference type="Pfam" id="PF00173">
    <property type="entry name" value="Cyt-b5"/>
    <property type="match status" value="1"/>
</dbReference>
<dbReference type="InterPro" id="IPR015876">
    <property type="entry name" value="Acyl-CoA_DS"/>
</dbReference>
<dbReference type="GO" id="GO:0005789">
    <property type="term" value="C:endoplasmic reticulum membrane"/>
    <property type="evidence" value="ECO:0007669"/>
    <property type="project" value="TreeGrafter"/>
</dbReference>
<dbReference type="SMART" id="SM01117">
    <property type="entry name" value="Cyt-b5"/>
    <property type="match status" value="1"/>
</dbReference>
<keyword evidence="10" id="KW-0276">Fatty acid metabolism</keyword>
<keyword evidence="17" id="KW-0275">Fatty acid biosynthesis</keyword>
<dbReference type="CDD" id="cd03505">
    <property type="entry name" value="Delta9-FADS-like"/>
    <property type="match status" value="1"/>
</dbReference>
<name>A0A4R0RT98_9APHY</name>
<dbReference type="EMBL" id="RWJN01000020">
    <property type="protein sequence ID" value="TCD70452.1"/>
    <property type="molecule type" value="Genomic_DNA"/>
</dbReference>
<dbReference type="PROSITE" id="PS51072">
    <property type="entry name" value="MHD"/>
    <property type="match status" value="1"/>
</dbReference>
<evidence type="ECO:0000256" key="2">
    <source>
        <dbReference type="ARBA" id="ARBA00004308"/>
    </source>
</evidence>
<protein>
    <recommendedName>
        <fullName evidence="4">stearoyl-CoA 9-desaturase</fullName>
        <ecNumber evidence="4">1.14.19.1</ecNumber>
    </recommendedName>
</protein>
<dbReference type="FunFam" id="3.10.120.10:FF:000004">
    <property type="entry name" value="Acyl-CoA desaturase"/>
    <property type="match status" value="1"/>
</dbReference>
<evidence type="ECO:0000256" key="13">
    <source>
        <dbReference type="ARBA" id="ARBA00023002"/>
    </source>
</evidence>
<dbReference type="Gene3D" id="2.60.40.1170">
    <property type="entry name" value="Mu homology domain, subdomain B"/>
    <property type="match status" value="2"/>
</dbReference>
<keyword evidence="7" id="KW-0349">Heme</keyword>
<evidence type="ECO:0000256" key="6">
    <source>
        <dbReference type="ARBA" id="ARBA00022516"/>
    </source>
</evidence>
<keyword evidence="9" id="KW-0479">Metal-binding</keyword>
<dbReference type="OrthoDB" id="870at2759"/>
<dbReference type="Pfam" id="PF00487">
    <property type="entry name" value="FA_desaturase"/>
    <property type="match status" value="1"/>
</dbReference>
<keyword evidence="16" id="KW-0472">Membrane</keyword>
<dbReference type="InterPro" id="IPR028565">
    <property type="entry name" value="MHD"/>
</dbReference>
<keyword evidence="11" id="KW-0249">Electron transport</keyword>
<keyword evidence="5" id="KW-0813">Transport</keyword>
<dbReference type="InterPro" id="IPR011012">
    <property type="entry name" value="Longin-like_dom_sf"/>
</dbReference>
<dbReference type="GO" id="GO:0006636">
    <property type="term" value="P:unsaturated fatty acid biosynthetic process"/>
    <property type="evidence" value="ECO:0007669"/>
    <property type="project" value="TreeGrafter"/>
</dbReference>
<dbReference type="Pfam" id="PF00928">
    <property type="entry name" value="Adap_comp_sub"/>
    <property type="match status" value="1"/>
</dbReference>
<evidence type="ECO:0000313" key="21">
    <source>
        <dbReference type="Proteomes" id="UP000292702"/>
    </source>
</evidence>
<dbReference type="InterPro" id="IPR001199">
    <property type="entry name" value="Cyt_B5-like_heme/steroid-bd"/>
</dbReference>
<dbReference type="GO" id="GO:0005506">
    <property type="term" value="F:iron ion binding"/>
    <property type="evidence" value="ECO:0007669"/>
    <property type="project" value="TreeGrafter"/>
</dbReference>
<keyword evidence="8" id="KW-0812">Transmembrane</keyword>
<dbReference type="InterPro" id="IPR005804">
    <property type="entry name" value="FA_desaturase_dom"/>
</dbReference>
<evidence type="ECO:0000256" key="4">
    <source>
        <dbReference type="ARBA" id="ARBA00012620"/>
    </source>
</evidence>
<dbReference type="GO" id="GO:0004768">
    <property type="term" value="F:stearoyl-CoA 9-desaturase activity"/>
    <property type="evidence" value="ECO:0007669"/>
    <property type="project" value="UniProtKB-EC"/>
</dbReference>
<evidence type="ECO:0000256" key="8">
    <source>
        <dbReference type="ARBA" id="ARBA00022692"/>
    </source>
</evidence>
<dbReference type="CDD" id="cd09252">
    <property type="entry name" value="AP-3_Mu3_Cterm"/>
    <property type="match status" value="1"/>
</dbReference>
<keyword evidence="14" id="KW-0408">Iron</keyword>